<evidence type="ECO:0000256" key="2">
    <source>
        <dbReference type="ARBA" id="ARBA00022603"/>
    </source>
</evidence>
<dbReference type="EC" id="2.1.1.72" evidence="1"/>
<dbReference type="Pfam" id="PF07669">
    <property type="entry name" value="Eco57I"/>
    <property type="match status" value="1"/>
</dbReference>
<keyword evidence="9" id="KW-1185">Reference proteome</keyword>
<evidence type="ECO:0000256" key="6">
    <source>
        <dbReference type="SAM" id="MobiDB-lite"/>
    </source>
</evidence>
<evidence type="ECO:0000313" key="8">
    <source>
        <dbReference type="EMBL" id="MDT0321556.1"/>
    </source>
</evidence>
<evidence type="ECO:0000313" key="9">
    <source>
        <dbReference type="Proteomes" id="UP001183420"/>
    </source>
</evidence>
<feature type="domain" description="Type II methyltransferase M.TaqI-like" evidence="7">
    <location>
        <begin position="603"/>
        <end position="854"/>
    </location>
</feature>
<dbReference type="GO" id="GO:0032259">
    <property type="term" value="P:methylation"/>
    <property type="evidence" value="ECO:0007669"/>
    <property type="project" value="UniProtKB-KW"/>
</dbReference>
<dbReference type="GO" id="GO:0008168">
    <property type="term" value="F:methyltransferase activity"/>
    <property type="evidence" value="ECO:0007669"/>
    <property type="project" value="UniProtKB-KW"/>
</dbReference>
<keyword evidence="2 8" id="KW-0489">Methyltransferase</keyword>
<organism evidence="8 9">
    <name type="scientific">Streptomyces millisiae</name>
    <dbReference type="NCBI Taxonomy" id="3075542"/>
    <lineage>
        <taxon>Bacteria</taxon>
        <taxon>Bacillati</taxon>
        <taxon>Actinomycetota</taxon>
        <taxon>Actinomycetes</taxon>
        <taxon>Kitasatosporales</taxon>
        <taxon>Streptomycetaceae</taxon>
        <taxon>Streptomyces</taxon>
    </lineage>
</organism>
<keyword evidence="4" id="KW-0949">S-adenosyl-L-methionine</keyword>
<accession>A0ABU2LVG2</accession>
<sequence>MTVLAADQLAASTAVRLEGRLLTPDVLAKLTTGDRELPGCAPTDYGLARTERLGDAAGRAWQALRAAYRAFRDDLASLPDDKPATSLTRNAWLRRLFTELGYGPLTHVGSLTVRVGDQDKKYAVSHRWQDHLPLHLLAWGTDLDRRVGAAPSPQSLMQELLNTSSKYLWGILTNGKKLRLLRDSTTLVRSSYVEFDLETIFETKQYSDFVLLYALLHASRFELVAKPAKKRRRVAAEDAEAEGAEVTEEAGTESEAEVEAADLPAALTPADCRIEWLRAHAQETGTRARDRLRDQVEQAINVLGTGFLTGNPELRDALARGGHQALEEYHHELLRLAYQLIFLFVAEDRNVLLDPSEDPRTEAARDAYTRYFSTRRLRRIAARRHGDGNTDLWQSLVLVLDALGTDGGAPELALPELGGLYLRAEEGLSTAATLLGSAEPLRRAQLRNDHLLAAVRLLSRVPDARGRMQRVDYRHLGADELGSVYESLLELVPRRDAANGGFYLHNLPGNKRKTTGAYYTPTVLIEKLLDNALDPVIARFEKAGNGNPRELLKINLVDPACGSGHVLVAAARRIALRFAQLETDDVEPPAERVREAMSLVVRNCVHGVDINPLAVEIAKVSLWLESLDPGQPLAFLDDRLKVGNALLGVTPKLLAKGLPNGAFTALKGDDKALVNDLRKQNRIENSGGTGHQQTAVFEKPMVRIGTAELRVAAEQVGKIRPRGLQDIREQARRHREFERSLDAIAAKRVADAWCAAFLWPKNAEAPPAITSATLQHVERMGMLPGVEGDASAGERVFRDIVDRNRFFHWHLEFPRVFRVEGEEAPDHNPDTGWQGGFDCVVGNPPWEQVKLWEKEWFATRDERISDALNASVRKRLIAQLEASESPGDQETYASFQAAVRESSGMTKVLRGSGIFPLTGFGDVNTYAVFSEKSRMLLGPQGMSGLVVPTGIATDKTTSAFFGDLIARRQVVAVLDFENEERLFADVHNQYRFCFFVTCGPGLRYERVRLAFRARRPDQLEELTFFLSGEDFERVNPNTRTAPVCDGSDYLGILLKLHRHPVLWRKLDDGRDVNPWQLRFEAMFHMAADSGLFQTAAQLAADGWSLNGAVFERSGERALPLFEGKMVHHYDSRFATYENATEAQLNKGTLPRLGVSDHANPGRTSLPRYWVREEHVEKRLGGAQGKGRAEWVHGWMLGRRNVCRASDERTLILSVLPRAAAGDKLPLILPGRRPDLLLACLSSRILDFAVRQKHAGISLSYFVVEQLPVLTPEFYRQPVSWLASLAPDLWIRDRVLELTYTSYDLSSWARDLGDDGAPFIWDEERRFIMQAELDAAYAHFYELSEEEVALILDSFRAFRNTKPELFERTREEILLIYGAMRQAARAGAAYVHPKLDPAPAHGVRHPPGSSSLTLSRSGGGTPEDNGLFKMSEIGADEQLGLWA</sequence>
<dbReference type="InterPro" id="IPR011639">
    <property type="entry name" value="MethylTrfase_TaqI-like_dom"/>
</dbReference>
<dbReference type="Gene3D" id="3.40.50.150">
    <property type="entry name" value="Vaccinia Virus protein VP39"/>
    <property type="match status" value="2"/>
</dbReference>
<comment type="catalytic activity">
    <reaction evidence="5">
        <text>a 2'-deoxyadenosine in DNA + S-adenosyl-L-methionine = an N(6)-methyl-2'-deoxyadenosine in DNA + S-adenosyl-L-homocysteine + H(+)</text>
        <dbReference type="Rhea" id="RHEA:15197"/>
        <dbReference type="Rhea" id="RHEA-COMP:12418"/>
        <dbReference type="Rhea" id="RHEA-COMP:12419"/>
        <dbReference type="ChEBI" id="CHEBI:15378"/>
        <dbReference type="ChEBI" id="CHEBI:57856"/>
        <dbReference type="ChEBI" id="CHEBI:59789"/>
        <dbReference type="ChEBI" id="CHEBI:90615"/>
        <dbReference type="ChEBI" id="CHEBI:90616"/>
        <dbReference type="EC" id="2.1.1.72"/>
    </reaction>
</comment>
<evidence type="ECO:0000256" key="1">
    <source>
        <dbReference type="ARBA" id="ARBA00011900"/>
    </source>
</evidence>
<dbReference type="InterPro" id="IPR050953">
    <property type="entry name" value="N4_N6_ade-DNA_methylase"/>
</dbReference>
<dbReference type="PANTHER" id="PTHR33841">
    <property type="entry name" value="DNA METHYLTRANSFERASE YEEA-RELATED"/>
    <property type="match status" value="1"/>
</dbReference>
<feature type="region of interest" description="Disordered" evidence="6">
    <location>
        <begin position="236"/>
        <end position="258"/>
    </location>
</feature>
<dbReference type="PRINTS" id="PR00507">
    <property type="entry name" value="N12N6MTFRASE"/>
</dbReference>
<name>A0ABU2LVG2_9ACTN</name>
<feature type="compositionally biased region" description="Acidic residues" evidence="6">
    <location>
        <begin position="237"/>
        <end position="258"/>
    </location>
</feature>
<proteinExistence type="predicted"/>
<dbReference type="SUPFAM" id="SSF53335">
    <property type="entry name" value="S-adenosyl-L-methionine-dependent methyltransferases"/>
    <property type="match status" value="1"/>
</dbReference>
<feature type="region of interest" description="Disordered" evidence="6">
    <location>
        <begin position="1396"/>
        <end position="1426"/>
    </location>
</feature>
<keyword evidence="3" id="KW-0808">Transferase</keyword>
<dbReference type="Proteomes" id="UP001183420">
    <property type="component" value="Unassembled WGS sequence"/>
</dbReference>
<dbReference type="RefSeq" id="WP_311601778.1">
    <property type="nucleotide sequence ID" value="NZ_JAVREM010000042.1"/>
</dbReference>
<dbReference type="EMBL" id="JAVREM010000042">
    <property type="protein sequence ID" value="MDT0321556.1"/>
    <property type="molecule type" value="Genomic_DNA"/>
</dbReference>
<gene>
    <name evidence="8" type="ORF">RNC47_24810</name>
</gene>
<protein>
    <recommendedName>
        <fullName evidence="1">site-specific DNA-methyltransferase (adenine-specific)</fullName>
        <ecNumber evidence="1">2.1.1.72</ecNumber>
    </recommendedName>
</protein>
<dbReference type="InterPro" id="IPR029063">
    <property type="entry name" value="SAM-dependent_MTases_sf"/>
</dbReference>
<dbReference type="PANTHER" id="PTHR33841:SF1">
    <property type="entry name" value="DNA METHYLTRANSFERASE A"/>
    <property type="match status" value="1"/>
</dbReference>
<evidence type="ECO:0000256" key="4">
    <source>
        <dbReference type="ARBA" id="ARBA00022691"/>
    </source>
</evidence>
<evidence type="ECO:0000259" key="7">
    <source>
        <dbReference type="Pfam" id="PF07669"/>
    </source>
</evidence>
<reference evidence="9" key="1">
    <citation type="submission" date="2023-07" db="EMBL/GenBank/DDBJ databases">
        <title>30 novel species of actinomycetes from the DSMZ collection.</title>
        <authorList>
            <person name="Nouioui I."/>
        </authorList>
    </citation>
    <scope>NUCLEOTIDE SEQUENCE [LARGE SCALE GENOMIC DNA]</scope>
    <source>
        <strain evidence="9">DSM 44918</strain>
    </source>
</reference>
<comment type="caution">
    <text evidence="8">The sequence shown here is derived from an EMBL/GenBank/DDBJ whole genome shotgun (WGS) entry which is preliminary data.</text>
</comment>
<evidence type="ECO:0000256" key="3">
    <source>
        <dbReference type="ARBA" id="ARBA00022679"/>
    </source>
</evidence>
<evidence type="ECO:0000256" key="5">
    <source>
        <dbReference type="ARBA" id="ARBA00047942"/>
    </source>
</evidence>